<dbReference type="RefSeq" id="WP_059137081.1">
    <property type="nucleotide sequence ID" value="NZ_LMAI01000006.1"/>
</dbReference>
<dbReference type="AlphaFoldDB" id="A0A101CG36"/>
<proteinExistence type="predicted"/>
<keyword evidence="1" id="KW-0732">Signal</keyword>
<evidence type="ECO:0000313" key="2">
    <source>
        <dbReference type="EMBL" id="KUJ55577.1"/>
    </source>
</evidence>
<gene>
    <name evidence="2" type="ORF">AR686_12250</name>
</gene>
<accession>A0A101CG36</accession>
<comment type="caution">
    <text evidence="2">The sequence shown here is derived from an EMBL/GenBank/DDBJ whole genome shotgun (WGS) entry which is preliminary data.</text>
</comment>
<feature type="chain" id="PRO_5007094803" evidence="1">
    <location>
        <begin position="23"/>
        <end position="185"/>
    </location>
</feature>
<evidence type="ECO:0000256" key="1">
    <source>
        <dbReference type="SAM" id="SignalP"/>
    </source>
</evidence>
<protein>
    <submittedName>
        <fullName evidence="2">Uncharacterized protein</fullName>
    </submittedName>
</protein>
<sequence>MILKILSSIVILNFFFCCNAQAEKKQKINTKFNSDYFKSRKKFYGKLTPEQLKNIRFLIGDELKIELDENKSILINYHQYGENCYVYKLNNKDAEKVIDNTINISSRISEKNNTEDFFIYSDDAFNVERYEKRNNFVKDSGFFSQTVFTLKENCTAFFILKPNGEFLKQYGFDYFTDVENFLKSR</sequence>
<feature type="signal peptide" evidence="1">
    <location>
        <begin position="1"/>
        <end position="22"/>
    </location>
</feature>
<organism evidence="2 3">
    <name type="scientific">Chryseobacterium aquaticum subsp. greenlandense</name>
    <dbReference type="NCBI Taxonomy" id="345663"/>
    <lineage>
        <taxon>Bacteria</taxon>
        <taxon>Pseudomonadati</taxon>
        <taxon>Bacteroidota</taxon>
        <taxon>Flavobacteriia</taxon>
        <taxon>Flavobacteriales</taxon>
        <taxon>Weeksellaceae</taxon>
        <taxon>Chryseobacterium group</taxon>
        <taxon>Chryseobacterium</taxon>
    </lineage>
</organism>
<dbReference type="EMBL" id="LMAI01000006">
    <property type="protein sequence ID" value="KUJ55577.1"/>
    <property type="molecule type" value="Genomic_DNA"/>
</dbReference>
<evidence type="ECO:0000313" key="3">
    <source>
        <dbReference type="Proteomes" id="UP000054388"/>
    </source>
</evidence>
<reference evidence="2 3" key="1">
    <citation type="submission" date="2015-10" db="EMBL/GenBank/DDBJ databases">
        <title>Genome sequence of Chryseobacterium greenlandense.</title>
        <authorList>
            <person name="Newman J."/>
            <person name="Fischer K."/>
            <person name="Miller J."/>
        </authorList>
    </citation>
    <scope>NUCLEOTIDE SEQUENCE [LARGE SCALE GENOMIC DNA]</scope>
    <source>
        <strain evidence="2 3">UMB34</strain>
    </source>
</reference>
<dbReference type="Proteomes" id="UP000054388">
    <property type="component" value="Unassembled WGS sequence"/>
</dbReference>
<name>A0A101CG36_9FLAO</name>